<evidence type="ECO:0000256" key="1">
    <source>
        <dbReference type="SAM" id="MobiDB-lite"/>
    </source>
</evidence>
<reference evidence="3" key="1">
    <citation type="submission" date="2016-11" db="UniProtKB">
        <authorList>
            <consortium name="WormBaseParasite"/>
        </authorList>
    </citation>
    <scope>IDENTIFICATION</scope>
</reference>
<dbReference type="Proteomes" id="UP000095281">
    <property type="component" value="Unplaced"/>
</dbReference>
<feature type="compositionally biased region" description="Polar residues" evidence="1">
    <location>
        <begin position="40"/>
        <end position="52"/>
    </location>
</feature>
<proteinExistence type="predicted"/>
<feature type="compositionally biased region" description="Low complexity" evidence="1">
    <location>
        <begin position="1"/>
        <end position="28"/>
    </location>
</feature>
<dbReference type="WBParaSite" id="MhA1_Contig252.frz3.gene16">
    <property type="protein sequence ID" value="MhA1_Contig252.frz3.gene16"/>
    <property type="gene ID" value="MhA1_Contig252.frz3.gene16"/>
</dbReference>
<feature type="region of interest" description="Disordered" evidence="1">
    <location>
        <begin position="172"/>
        <end position="193"/>
    </location>
</feature>
<name>A0A1I8BHC5_MELHA</name>
<feature type="region of interest" description="Disordered" evidence="1">
    <location>
        <begin position="1"/>
        <end position="52"/>
    </location>
</feature>
<evidence type="ECO:0000313" key="3">
    <source>
        <dbReference type="WBParaSite" id="MhA1_Contig252.frz3.gene16"/>
    </source>
</evidence>
<protein>
    <submittedName>
        <fullName evidence="3">Uncharacterized protein</fullName>
    </submittedName>
</protein>
<evidence type="ECO:0000313" key="2">
    <source>
        <dbReference type="Proteomes" id="UP000095281"/>
    </source>
</evidence>
<dbReference type="AlphaFoldDB" id="A0A1I8BHC5"/>
<organism evidence="2 3">
    <name type="scientific">Meloidogyne hapla</name>
    <name type="common">Root-knot nematode worm</name>
    <dbReference type="NCBI Taxonomy" id="6305"/>
    <lineage>
        <taxon>Eukaryota</taxon>
        <taxon>Metazoa</taxon>
        <taxon>Ecdysozoa</taxon>
        <taxon>Nematoda</taxon>
        <taxon>Chromadorea</taxon>
        <taxon>Rhabditida</taxon>
        <taxon>Tylenchina</taxon>
        <taxon>Tylenchomorpha</taxon>
        <taxon>Tylenchoidea</taxon>
        <taxon>Meloidogynidae</taxon>
        <taxon>Meloidogyninae</taxon>
        <taxon>Meloidogyne</taxon>
    </lineage>
</organism>
<sequence>MYEQNLIPNNQPNNHQNTTNAPTNSPPNKQHQNPIPKHQQPPNKNLPSTTKPKTTLEYNTLVILPLDELPLFCKFYRLKAVYSCCFALTQGNFRYPPKLIRESNGKLSPKNNLPDECLSCGRACQHSINYPATTVNTQKPLQNVKQTTVRPHPMPKLKQGNEATTKRTRAEMKLEEEDQEGQLFVPLNPQNVN</sequence>
<accession>A0A1I8BHC5</accession>
<keyword evidence="2" id="KW-1185">Reference proteome</keyword>